<dbReference type="OrthoDB" id="1848700at2759"/>
<reference evidence="2 3" key="1">
    <citation type="journal article" date="2018" name="Mol. Plant">
        <title>The genome of Artemisia annua provides insight into the evolution of Asteraceae family and artemisinin biosynthesis.</title>
        <authorList>
            <person name="Shen Q."/>
            <person name="Zhang L."/>
            <person name="Liao Z."/>
            <person name="Wang S."/>
            <person name="Yan T."/>
            <person name="Shi P."/>
            <person name="Liu M."/>
            <person name="Fu X."/>
            <person name="Pan Q."/>
            <person name="Wang Y."/>
            <person name="Lv Z."/>
            <person name="Lu X."/>
            <person name="Zhang F."/>
            <person name="Jiang W."/>
            <person name="Ma Y."/>
            <person name="Chen M."/>
            <person name="Hao X."/>
            <person name="Li L."/>
            <person name="Tang Y."/>
            <person name="Lv G."/>
            <person name="Zhou Y."/>
            <person name="Sun X."/>
            <person name="Brodelius P.E."/>
            <person name="Rose J.K.C."/>
            <person name="Tang K."/>
        </authorList>
    </citation>
    <scope>NUCLEOTIDE SEQUENCE [LARGE SCALE GENOMIC DNA]</scope>
    <source>
        <strain evidence="3">cv. Huhao1</strain>
        <tissue evidence="2">Leaf</tissue>
    </source>
</reference>
<dbReference type="SMART" id="SM00256">
    <property type="entry name" value="FBOX"/>
    <property type="match status" value="1"/>
</dbReference>
<dbReference type="EMBL" id="PKPP01002208">
    <property type="protein sequence ID" value="PWA76870.1"/>
    <property type="molecule type" value="Genomic_DNA"/>
</dbReference>
<name>A0A2U1NTR5_ARTAN</name>
<dbReference type="Pfam" id="PF00646">
    <property type="entry name" value="F-box"/>
    <property type="match status" value="1"/>
</dbReference>
<dbReference type="InterPro" id="IPR032675">
    <property type="entry name" value="LRR_dom_sf"/>
</dbReference>
<dbReference type="InterPro" id="IPR055411">
    <property type="entry name" value="LRR_FXL15/At3g58940/PEG3-like"/>
</dbReference>
<dbReference type="InterPro" id="IPR036047">
    <property type="entry name" value="F-box-like_dom_sf"/>
</dbReference>
<evidence type="ECO:0000313" key="3">
    <source>
        <dbReference type="Proteomes" id="UP000245207"/>
    </source>
</evidence>
<comment type="caution">
    <text evidence="2">The sequence shown here is derived from an EMBL/GenBank/DDBJ whole genome shotgun (WGS) entry which is preliminary data.</text>
</comment>
<dbReference type="PROSITE" id="PS50181">
    <property type="entry name" value="FBOX"/>
    <property type="match status" value="1"/>
</dbReference>
<dbReference type="PANTHER" id="PTHR32212">
    <property type="entry name" value="CYCLIN-LIKE F-BOX"/>
    <property type="match status" value="1"/>
</dbReference>
<dbReference type="SUPFAM" id="SSF52047">
    <property type="entry name" value="RNI-like"/>
    <property type="match status" value="1"/>
</dbReference>
<sequence length="544" mass="62752">MHAKKKARKKNHRNCIKQQNNTSSLLENTIISTCFCSQRSMDPGSGNNIVNVDDDRLSSLPDDIIHNILSFIGIKDAIKTSVLSSRWRHTWTSMRHLNFSTEDFSISARFSQFVEHFLSHRNQLASVFSVKLSFGGLPTQAFVERILNYASTHSVQRLSVTCIYMGPHRNFVFPLSLFSCQSLKHLTLTGSCDDMIFIKLKSNWELPALTTLYLSNFKLYEESSEIFSNCPNLKNLTLKTCMKFRWDRFDIYHSQLLNLTLEDIYTAVYVEAPQLKTLTVSISRSGYCSLKFTGDVLSLEKVDMCITEAQESHAHEIVGLFQQFHSVKFLTLNLEIVELLFSSDKVVSHRSSSFANLESLEIYPVNKHVDGYAKTNANVYSFVKNYFLDNSASATLIMVLREEITARELMQRMLNEWEANTHKELEVKYRMLQQETRWQLQFGEEIESYWKDFYKWLKQGDAQTHRIISMLRVIQQLLQKLPRLQRDKMQSMYSSLCAKADTIKINRTRCLNLLLCFVFGFGHPLYRPGALLSPGALLGALLHI</sequence>
<dbReference type="Gene3D" id="3.80.10.10">
    <property type="entry name" value="Ribonuclease Inhibitor"/>
    <property type="match status" value="1"/>
</dbReference>
<dbReference type="AlphaFoldDB" id="A0A2U1NTR5"/>
<dbReference type="CDD" id="cd22160">
    <property type="entry name" value="F-box_AtFBL13-like"/>
    <property type="match status" value="1"/>
</dbReference>
<gene>
    <name evidence="2" type="ORF">CTI12_AA227850</name>
</gene>
<feature type="domain" description="F-box" evidence="1">
    <location>
        <begin position="54"/>
        <end position="102"/>
    </location>
</feature>
<accession>A0A2U1NTR5</accession>
<evidence type="ECO:0000259" key="1">
    <source>
        <dbReference type="PROSITE" id="PS50181"/>
    </source>
</evidence>
<evidence type="ECO:0000313" key="2">
    <source>
        <dbReference type="EMBL" id="PWA76870.1"/>
    </source>
</evidence>
<dbReference type="PANTHER" id="PTHR32212:SF260">
    <property type="entry name" value="LEUCINE-RICH REPEAT DOMAIN SUPERFAMILY, F-BOX-LIKE DOMAIN SUPERFAMILY"/>
    <property type="match status" value="1"/>
</dbReference>
<dbReference type="SUPFAM" id="SSF81383">
    <property type="entry name" value="F-box domain"/>
    <property type="match status" value="1"/>
</dbReference>
<dbReference type="Pfam" id="PF24758">
    <property type="entry name" value="LRR_At5g56370"/>
    <property type="match status" value="1"/>
</dbReference>
<dbReference type="InterPro" id="IPR053781">
    <property type="entry name" value="F-box_AtFBL13-like"/>
</dbReference>
<proteinExistence type="predicted"/>
<dbReference type="InterPro" id="IPR001810">
    <property type="entry name" value="F-box_dom"/>
</dbReference>
<dbReference type="Gene3D" id="1.20.1280.50">
    <property type="match status" value="1"/>
</dbReference>
<dbReference type="Proteomes" id="UP000245207">
    <property type="component" value="Unassembled WGS sequence"/>
</dbReference>
<organism evidence="2 3">
    <name type="scientific">Artemisia annua</name>
    <name type="common">Sweet wormwood</name>
    <dbReference type="NCBI Taxonomy" id="35608"/>
    <lineage>
        <taxon>Eukaryota</taxon>
        <taxon>Viridiplantae</taxon>
        <taxon>Streptophyta</taxon>
        <taxon>Embryophyta</taxon>
        <taxon>Tracheophyta</taxon>
        <taxon>Spermatophyta</taxon>
        <taxon>Magnoliopsida</taxon>
        <taxon>eudicotyledons</taxon>
        <taxon>Gunneridae</taxon>
        <taxon>Pentapetalae</taxon>
        <taxon>asterids</taxon>
        <taxon>campanulids</taxon>
        <taxon>Asterales</taxon>
        <taxon>Asteraceae</taxon>
        <taxon>Asteroideae</taxon>
        <taxon>Anthemideae</taxon>
        <taxon>Artemisiinae</taxon>
        <taxon>Artemisia</taxon>
    </lineage>
</organism>
<protein>
    <submittedName>
        <fullName evidence="2">F-box domain, Leucine-rich repeat domain, L domain-like protein</fullName>
    </submittedName>
</protein>
<keyword evidence="3" id="KW-1185">Reference proteome</keyword>